<keyword evidence="1" id="KW-0812">Transmembrane</keyword>
<organism evidence="3 4">
    <name type="scientific">Gilvirhabdus luticola</name>
    <dbReference type="NCBI Taxonomy" id="3079858"/>
    <lineage>
        <taxon>Bacteria</taxon>
        <taxon>Pseudomonadati</taxon>
        <taxon>Bacteroidota</taxon>
        <taxon>Flavobacteriia</taxon>
        <taxon>Flavobacteriales</taxon>
        <taxon>Flavobacteriaceae</taxon>
        <taxon>Gilvirhabdus</taxon>
    </lineage>
</organism>
<dbReference type="RefSeq" id="WP_409628501.1">
    <property type="nucleotide sequence ID" value="NZ_JBEEEN010000005.1"/>
</dbReference>
<dbReference type="Pfam" id="PF13239">
    <property type="entry name" value="2TM"/>
    <property type="match status" value="1"/>
</dbReference>
<evidence type="ECO:0000313" key="3">
    <source>
        <dbReference type="EMBL" id="MDU8886501.1"/>
    </source>
</evidence>
<evidence type="ECO:0000313" key="4">
    <source>
        <dbReference type="Proteomes" id="UP001268651"/>
    </source>
</evidence>
<name>A0ABU3U7Y2_9FLAO</name>
<sequence>MERVNKNNQDSYSQKEFKREEVYFRAEKRLKELKGFYWHLFWYLAVNIFIIVSSLIINSTYFNIGHFNAYSTVVFWGIGIGIHAITVFGKNIVFSKSWEDRQIQKFIEKDKKQWE</sequence>
<keyword evidence="4" id="KW-1185">Reference proteome</keyword>
<dbReference type="Proteomes" id="UP001268651">
    <property type="component" value="Unassembled WGS sequence"/>
</dbReference>
<gene>
    <name evidence="3" type="ORF">RXV94_10045</name>
</gene>
<feature type="domain" description="2TM" evidence="2">
    <location>
        <begin position="25"/>
        <end position="108"/>
    </location>
</feature>
<feature type="transmembrane region" description="Helical" evidence="1">
    <location>
        <begin position="69"/>
        <end position="88"/>
    </location>
</feature>
<comment type="caution">
    <text evidence="3">The sequence shown here is derived from an EMBL/GenBank/DDBJ whole genome shotgun (WGS) entry which is preliminary data.</text>
</comment>
<proteinExistence type="predicted"/>
<evidence type="ECO:0000259" key="2">
    <source>
        <dbReference type="Pfam" id="PF13239"/>
    </source>
</evidence>
<keyword evidence="1" id="KW-0472">Membrane</keyword>
<reference evidence="3 4" key="1">
    <citation type="submission" date="2023-10" db="EMBL/GenBank/DDBJ databases">
        <title>Marimonas sp. nov. isolated from tidal mud flat.</title>
        <authorList>
            <person name="Jaincy N.J."/>
            <person name="Srinivasan S."/>
            <person name="Lee S.-S."/>
        </authorList>
    </citation>
    <scope>NUCLEOTIDE SEQUENCE [LARGE SCALE GENOMIC DNA]</scope>
    <source>
        <strain evidence="3 4">MJ-SS3</strain>
    </source>
</reference>
<protein>
    <submittedName>
        <fullName evidence="3">2TM domain-containing protein</fullName>
    </submittedName>
</protein>
<keyword evidence="1" id="KW-1133">Transmembrane helix</keyword>
<feature type="transmembrane region" description="Helical" evidence="1">
    <location>
        <begin position="36"/>
        <end position="57"/>
    </location>
</feature>
<dbReference type="EMBL" id="JAWHTF010000005">
    <property type="protein sequence ID" value="MDU8886501.1"/>
    <property type="molecule type" value="Genomic_DNA"/>
</dbReference>
<accession>A0ABU3U7Y2</accession>
<evidence type="ECO:0000256" key="1">
    <source>
        <dbReference type="SAM" id="Phobius"/>
    </source>
</evidence>
<dbReference type="InterPro" id="IPR025698">
    <property type="entry name" value="2TM_dom"/>
</dbReference>